<keyword evidence="3 4" id="KW-0808">Transferase</keyword>
<dbReference type="Proteomes" id="UP000007755">
    <property type="component" value="Unassembled WGS sequence"/>
</dbReference>
<dbReference type="OrthoDB" id="5835829at2759"/>
<evidence type="ECO:0000256" key="2">
    <source>
        <dbReference type="ARBA" id="ARBA00022676"/>
    </source>
</evidence>
<dbReference type="InterPro" id="IPR002213">
    <property type="entry name" value="UDP_glucos_trans"/>
</dbReference>
<evidence type="ECO:0000256" key="3">
    <source>
        <dbReference type="ARBA" id="ARBA00022679"/>
    </source>
</evidence>
<name>F4X358_ACREC</name>
<accession>F4X358</accession>
<sequence length="99" mass="11400">MIFIIYNLDFYYNKFLCAAHKNVRAIWTHGGLLSAHEAIWKGVPMIVMPLCVDQKLNAQRLIAKGVGIYLDVKTLSTQTILHAVEEILYNERYQISITF</sequence>
<protein>
    <submittedName>
        <fullName evidence="4">UDP-glucuronosyltransferase 2B5</fullName>
    </submittedName>
</protein>
<evidence type="ECO:0000313" key="4">
    <source>
        <dbReference type="EMBL" id="EGI59039.1"/>
    </source>
</evidence>
<keyword evidence="5" id="KW-1185">Reference proteome</keyword>
<keyword evidence="2" id="KW-0328">Glycosyltransferase</keyword>
<dbReference type="PANTHER" id="PTHR48043">
    <property type="entry name" value="EG:EG0003.4 PROTEIN-RELATED"/>
    <property type="match status" value="1"/>
</dbReference>
<comment type="similarity">
    <text evidence="1">Belongs to the UDP-glycosyltransferase family.</text>
</comment>
<organism evidence="5">
    <name type="scientific">Acromyrmex echinatior</name>
    <name type="common">Panamanian leafcutter ant</name>
    <name type="synonym">Acromyrmex octospinosus echinatior</name>
    <dbReference type="NCBI Taxonomy" id="103372"/>
    <lineage>
        <taxon>Eukaryota</taxon>
        <taxon>Metazoa</taxon>
        <taxon>Ecdysozoa</taxon>
        <taxon>Arthropoda</taxon>
        <taxon>Hexapoda</taxon>
        <taxon>Insecta</taxon>
        <taxon>Pterygota</taxon>
        <taxon>Neoptera</taxon>
        <taxon>Endopterygota</taxon>
        <taxon>Hymenoptera</taxon>
        <taxon>Apocrita</taxon>
        <taxon>Aculeata</taxon>
        <taxon>Formicoidea</taxon>
        <taxon>Formicidae</taxon>
        <taxon>Myrmicinae</taxon>
        <taxon>Acromyrmex</taxon>
    </lineage>
</organism>
<proteinExistence type="inferred from homology"/>
<dbReference type="Gene3D" id="3.40.50.2000">
    <property type="entry name" value="Glycogen Phosphorylase B"/>
    <property type="match status" value="1"/>
</dbReference>
<evidence type="ECO:0000313" key="5">
    <source>
        <dbReference type="Proteomes" id="UP000007755"/>
    </source>
</evidence>
<dbReference type="AlphaFoldDB" id="F4X358"/>
<dbReference type="InParanoid" id="F4X358"/>
<evidence type="ECO:0000256" key="1">
    <source>
        <dbReference type="ARBA" id="ARBA00009995"/>
    </source>
</evidence>
<dbReference type="EMBL" id="GL888609">
    <property type="protein sequence ID" value="EGI59039.1"/>
    <property type="molecule type" value="Genomic_DNA"/>
</dbReference>
<dbReference type="SUPFAM" id="SSF53756">
    <property type="entry name" value="UDP-Glycosyltransferase/glycogen phosphorylase"/>
    <property type="match status" value="1"/>
</dbReference>
<gene>
    <name evidence="4" type="ORF">G5I_12749</name>
</gene>
<reference evidence="4" key="1">
    <citation type="submission" date="2011-02" db="EMBL/GenBank/DDBJ databases">
        <title>The genome of the leaf-cutting ant Acromyrmex echinatior suggests key adaptations to social evolution and fungus farming.</title>
        <authorList>
            <person name="Nygaard S."/>
            <person name="Zhang G."/>
        </authorList>
    </citation>
    <scope>NUCLEOTIDE SEQUENCE</scope>
</reference>
<dbReference type="InterPro" id="IPR050271">
    <property type="entry name" value="UDP-glycosyltransferase"/>
</dbReference>
<dbReference type="GO" id="GO:0008194">
    <property type="term" value="F:UDP-glycosyltransferase activity"/>
    <property type="evidence" value="ECO:0007669"/>
    <property type="project" value="InterPro"/>
</dbReference>
<dbReference type="Pfam" id="PF00201">
    <property type="entry name" value="UDPGT"/>
    <property type="match status" value="1"/>
</dbReference>
<dbReference type="eggNOG" id="KOG1192">
    <property type="taxonomic scope" value="Eukaryota"/>
</dbReference>
<dbReference type="PANTHER" id="PTHR48043:SF159">
    <property type="entry name" value="EG:EG0003.4 PROTEIN-RELATED"/>
    <property type="match status" value="1"/>
</dbReference>